<keyword evidence="4" id="KW-1185">Reference proteome</keyword>
<proteinExistence type="predicted"/>
<feature type="region of interest" description="Disordered" evidence="1">
    <location>
        <begin position="59"/>
        <end position="106"/>
    </location>
</feature>
<organism evidence="3 4">
    <name type="scientific">Streptomyces durocortorensis</name>
    <dbReference type="NCBI Taxonomy" id="2811104"/>
    <lineage>
        <taxon>Bacteria</taxon>
        <taxon>Bacillati</taxon>
        <taxon>Actinomycetota</taxon>
        <taxon>Actinomycetes</taxon>
        <taxon>Kitasatosporales</taxon>
        <taxon>Streptomycetaceae</taxon>
        <taxon>Streptomyces</taxon>
    </lineage>
</organism>
<sequence length="106" mass="10662">MPRPTAAQFAYGSATVVVTALALLLLFRTESGVGVAAIGTASLVLGLLAALTLPAATKSAAPTAAATRTHRALEEVGARERVPAARPPAPPSAPTSARAGEHSLRR</sequence>
<keyword evidence="2" id="KW-0472">Membrane</keyword>
<reference evidence="3 4" key="1">
    <citation type="submission" date="2023-09" db="EMBL/GenBank/DDBJ databases">
        <title>Genome completion map analysis of the actinomycetes C11-1.</title>
        <authorList>
            <person name="Qin P."/>
            <person name="Guan P."/>
        </authorList>
    </citation>
    <scope>NUCLEOTIDE SEQUENCE [LARGE SCALE GENOMIC DNA]</scope>
    <source>
        <strain evidence="3 4">C11-1</strain>
    </source>
</reference>
<accession>A0ABY9VUP2</accession>
<dbReference type="EMBL" id="CP134500">
    <property type="protein sequence ID" value="WNF27300.1"/>
    <property type="molecule type" value="Genomic_DNA"/>
</dbReference>
<dbReference type="Proteomes" id="UP001303236">
    <property type="component" value="Chromosome"/>
</dbReference>
<evidence type="ECO:0000313" key="3">
    <source>
        <dbReference type="EMBL" id="WNF27300.1"/>
    </source>
</evidence>
<feature type="compositionally biased region" description="Basic and acidic residues" evidence="1">
    <location>
        <begin position="71"/>
        <end position="83"/>
    </location>
</feature>
<evidence type="ECO:0000256" key="2">
    <source>
        <dbReference type="SAM" id="Phobius"/>
    </source>
</evidence>
<feature type="transmembrane region" description="Helical" evidence="2">
    <location>
        <begin position="33"/>
        <end position="53"/>
    </location>
</feature>
<protein>
    <recommendedName>
        <fullName evidence="5">Secreted protein</fullName>
    </recommendedName>
</protein>
<name>A0ABY9VUP2_9ACTN</name>
<evidence type="ECO:0000313" key="4">
    <source>
        <dbReference type="Proteomes" id="UP001303236"/>
    </source>
</evidence>
<evidence type="ECO:0000256" key="1">
    <source>
        <dbReference type="SAM" id="MobiDB-lite"/>
    </source>
</evidence>
<keyword evidence="2" id="KW-1133">Transmembrane helix</keyword>
<keyword evidence="2" id="KW-0812">Transmembrane</keyword>
<evidence type="ECO:0008006" key="5">
    <source>
        <dbReference type="Google" id="ProtNLM"/>
    </source>
</evidence>
<feature type="transmembrane region" description="Helical" evidence="2">
    <location>
        <begin position="9"/>
        <end position="27"/>
    </location>
</feature>
<gene>
    <name evidence="3" type="ORF">RI138_10885</name>
</gene>